<protein>
    <recommendedName>
        <fullName evidence="3">DUF4325 domain-containing protein</fullName>
    </recommendedName>
</protein>
<evidence type="ECO:0008006" key="3">
    <source>
        <dbReference type="Google" id="ProtNLM"/>
    </source>
</evidence>
<proteinExistence type="predicted"/>
<keyword evidence="2" id="KW-1185">Reference proteome</keyword>
<reference evidence="1" key="2">
    <citation type="submission" date="2020-09" db="EMBL/GenBank/DDBJ databases">
        <authorList>
            <person name="Sun Q."/>
            <person name="Zhou Y."/>
        </authorList>
    </citation>
    <scope>NUCLEOTIDE SEQUENCE</scope>
    <source>
        <strain evidence="1">CGMCC 1.10998</strain>
    </source>
</reference>
<dbReference type="EMBL" id="BMED01000008">
    <property type="protein sequence ID" value="GGD00056.1"/>
    <property type="molecule type" value="Genomic_DNA"/>
</dbReference>
<evidence type="ECO:0000313" key="2">
    <source>
        <dbReference type="Proteomes" id="UP000637423"/>
    </source>
</evidence>
<dbReference type="RefSeq" id="WP_188569314.1">
    <property type="nucleotide sequence ID" value="NZ_BMED01000008.1"/>
</dbReference>
<reference evidence="1" key="1">
    <citation type="journal article" date="2014" name="Int. J. Syst. Evol. Microbiol.">
        <title>Complete genome sequence of Corynebacterium casei LMG S-19264T (=DSM 44701T), isolated from a smear-ripened cheese.</title>
        <authorList>
            <consortium name="US DOE Joint Genome Institute (JGI-PGF)"/>
            <person name="Walter F."/>
            <person name="Albersmeier A."/>
            <person name="Kalinowski J."/>
            <person name="Ruckert C."/>
        </authorList>
    </citation>
    <scope>NUCLEOTIDE SEQUENCE</scope>
    <source>
        <strain evidence="1">CGMCC 1.10998</strain>
    </source>
</reference>
<sequence>MSDTVIIDFGKFEGPVFTGRPRGELLRKSLNVDGFDDNNILVEVKIPDSTYSISSSFILGLFGKSVVKAGSKQAFYNKYHFETNGLFREVIDSCVARALQDKNIFSS</sequence>
<accession>A0A916V0U0</accession>
<dbReference type="Proteomes" id="UP000637423">
    <property type="component" value="Unassembled WGS sequence"/>
</dbReference>
<comment type="caution">
    <text evidence="1">The sequence shown here is derived from an EMBL/GenBank/DDBJ whole genome shotgun (WGS) entry which is preliminary data.</text>
</comment>
<evidence type="ECO:0000313" key="1">
    <source>
        <dbReference type="EMBL" id="GGD00056.1"/>
    </source>
</evidence>
<dbReference type="AlphaFoldDB" id="A0A916V0U0"/>
<name>A0A916V0U0_9BURK</name>
<gene>
    <name evidence="1" type="ORF">GCM10011396_54460</name>
</gene>
<organism evidence="1 2">
    <name type="scientific">Undibacterium terreum</name>
    <dbReference type="NCBI Taxonomy" id="1224302"/>
    <lineage>
        <taxon>Bacteria</taxon>
        <taxon>Pseudomonadati</taxon>
        <taxon>Pseudomonadota</taxon>
        <taxon>Betaproteobacteria</taxon>
        <taxon>Burkholderiales</taxon>
        <taxon>Oxalobacteraceae</taxon>
        <taxon>Undibacterium</taxon>
    </lineage>
</organism>